<gene>
    <name evidence="1" type="ORF">SNOG_14687</name>
</gene>
<dbReference type="SUPFAM" id="SSF54909">
    <property type="entry name" value="Dimeric alpha+beta barrel"/>
    <property type="match status" value="1"/>
</dbReference>
<dbReference type="InterPro" id="IPR011008">
    <property type="entry name" value="Dimeric_a/b-barrel"/>
</dbReference>
<organism evidence="1 2">
    <name type="scientific">Phaeosphaeria nodorum (strain SN15 / ATCC MYA-4574 / FGSC 10173)</name>
    <name type="common">Glume blotch fungus</name>
    <name type="synonym">Parastagonospora nodorum</name>
    <dbReference type="NCBI Taxonomy" id="321614"/>
    <lineage>
        <taxon>Eukaryota</taxon>
        <taxon>Fungi</taxon>
        <taxon>Dikarya</taxon>
        <taxon>Ascomycota</taxon>
        <taxon>Pezizomycotina</taxon>
        <taxon>Dothideomycetes</taxon>
        <taxon>Pleosporomycetidae</taxon>
        <taxon>Pleosporales</taxon>
        <taxon>Pleosporineae</taxon>
        <taxon>Phaeosphaeriaceae</taxon>
        <taxon>Parastagonospora</taxon>
    </lineage>
</organism>
<dbReference type="AlphaFoldDB" id="Q0U0I1"/>
<dbReference type="InParanoid" id="Q0U0I1"/>
<dbReference type="InterPro" id="IPR008000">
    <property type="entry name" value="Rham/fucose_mutarotase"/>
</dbReference>
<dbReference type="PANTHER" id="PTHR34389:SF2">
    <property type="entry name" value="L-RHAMNOSE MUTAROTASE"/>
    <property type="match status" value="1"/>
</dbReference>
<proteinExistence type="predicted"/>
<evidence type="ECO:0000313" key="2">
    <source>
        <dbReference type="Proteomes" id="UP000001055"/>
    </source>
</evidence>
<dbReference type="STRING" id="321614.Q0U0I1"/>
<accession>Q0U0I1</accession>
<protein>
    <recommendedName>
        <fullName evidence="3">L-rhamnose mutarotase</fullName>
    </recommendedName>
</protein>
<dbReference type="KEGG" id="pno:SNOG_14687"/>
<evidence type="ECO:0008006" key="3">
    <source>
        <dbReference type="Google" id="ProtNLM"/>
    </source>
</evidence>
<sequence length="182" mass="21018">MSSTNQGPRRIGQWLYLNPARIDEYKKCHAAVWPEVLEQIKDSNIKDYSIFLSMTPRPTLFASFKYVGNAFDEDMARMAANSKVQEWWRMTDGMQESPVEGAVGSATGPGWWGQTEELNDCFAVDEHYDYLDKLLSIATANRELHELALEMYNSKNQFFPHTDAVDVYNQNSRSKISYRTRQ</sequence>
<dbReference type="GeneID" id="5981796"/>
<dbReference type="VEuPathDB" id="FungiDB:JI435_146870"/>
<name>Q0U0I1_PHANO</name>
<dbReference type="GO" id="GO:0016857">
    <property type="term" value="F:racemase and epimerase activity, acting on carbohydrates and derivatives"/>
    <property type="evidence" value="ECO:0000318"/>
    <property type="project" value="GO_Central"/>
</dbReference>
<dbReference type="RefSeq" id="XP_001804870.1">
    <property type="nucleotide sequence ID" value="XM_001804818.1"/>
</dbReference>
<dbReference type="PANTHER" id="PTHR34389">
    <property type="entry name" value="L-RHAMNOSE MUTAROTASE"/>
    <property type="match status" value="1"/>
</dbReference>
<dbReference type="Gene3D" id="3.30.70.100">
    <property type="match status" value="1"/>
</dbReference>
<dbReference type="HOGENOM" id="CLU_1482505_0_0_1"/>
<dbReference type="eggNOG" id="ENOG502S4QF">
    <property type="taxonomic scope" value="Eukaryota"/>
</dbReference>
<dbReference type="Pfam" id="PF05336">
    <property type="entry name" value="rhaM"/>
    <property type="match status" value="1"/>
</dbReference>
<reference evidence="2" key="1">
    <citation type="journal article" date="2007" name="Plant Cell">
        <title>Dothideomycete-plant interactions illuminated by genome sequencing and EST analysis of the wheat pathogen Stagonospora nodorum.</title>
        <authorList>
            <person name="Hane J.K."/>
            <person name="Lowe R.G."/>
            <person name="Solomon P.S."/>
            <person name="Tan K.C."/>
            <person name="Schoch C.L."/>
            <person name="Spatafora J.W."/>
            <person name="Crous P.W."/>
            <person name="Kodira C."/>
            <person name="Birren B.W."/>
            <person name="Galagan J.E."/>
            <person name="Torriani S.F."/>
            <person name="McDonald B.A."/>
            <person name="Oliver R.P."/>
        </authorList>
    </citation>
    <scope>NUCLEOTIDE SEQUENCE [LARGE SCALE GENOMIC DNA]</scope>
    <source>
        <strain evidence="2">SN15 / ATCC MYA-4574 / FGSC 10173</strain>
    </source>
</reference>
<dbReference type="EMBL" id="CH445357">
    <property type="protein sequence ID" value="EAT77879.1"/>
    <property type="molecule type" value="Genomic_DNA"/>
</dbReference>
<evidence type="ECO:0000313" key="1">
    <source>
        <dbReference type="EMBL" id="EAT77879.1"/>
    </source>
</evidence>
<dbReference type="OMA" id="HAKVWPE"/>
<dbReference type="Proteomes" id="UP000001055">
    <property type="component" value="Unassembled WGS sequence"/>
</dbReference>